<evidence type="ECO:0000256" key="2">
    <source>
        <dbReference type="ARBA" id="ARBA00023136"/>
    </source>
</evidence>
<proteinExistence type="predicted"/>
<comment type="subcellular location">
    <subcellularLocation>
        <location evidence="1">Membrane</location>
    </subcellularLocation>
</comment>
<reference evidence="4 5" key="1">
    <citation type="submission" date="2018-05" db="EMBL/GenBank/DDBJ databases">
        <title>Rhodohalobacter halophilus gen. nov., sp. nov., a moderately halophilic member of the family Balneolaceae.</title>
        <authorList>
            <person name="Liu Z.-W."/>
        </authorList>
    </citation>
    <scope>NUCLEOTIDE SEQUENCE [LARGE SCALE GENOMIC DNA]</scope>
    <source>
        <strain evidence="4 5">8A47</strain>
    </source>
</reference>
<name>A0A316TTX9_9BACT</name>
<dbReference type="AlphaFoldDB" id="A0A316TTX9"/>
<dbReference type="OrthoDB" id="9771071at2"/>
<keyword evidence="5" id="KW-1185">Reference proteome</keyword>
<organism evidence="4 5">
    <name type="scientific">Rhodohalobacter mucosus</name>
    <dbReference type="NCBI Taxonomy" id="2079485"/>
    <lineage>
        <taxon>Bacteria</taxon>
        <taxon>Pseudomonadati</taxon>
        <taxon>Balneolota</taxon>
        <taxon>Balneolia</taxon>
        <taxon>Balneolales</taxon>
        <taxon>Balneolaceae</taxon>
        <taxon>Rhodohalobacter</taxon>
    </lineage>
</organism>
<dbReference type="InterPro" id="IPR000184">
    <property type="entry name" value="Bac_surfAg_D15"/>
</dbReference>
<evidence type="ECO:0000256" key="1">
    <source>
        <dbReference type="ARBA" id="ARBA00004370"/>
    </source>
</evidence>
<accession>A0A316TTX9</accession>
<evidence type="ECO:0000259" key="3">
    <source>
        <dbReference type="Pfam" id="PF01103"/>
    </source>
</evidence>
<protein>
    <recommendedName>
        <fullName evidence="3">Bacterial surface antigen (D15) domain-containing protein</fullName>
    </recommendedName>
</protein>
<keyword evidence="2" id="KW-0472">Membrane</keyword>
<dbReference type="Proteomes" id="UP000245533">
    <property type="component" value="Unassembled WGS sequence"/>
</dbReference>
<evidence type="ECO:0000313" key="5">
    <source>
        <dbReference type="Proteomes" id="UP000245533"/>
    </source>
</evidence>
<sequence>MMHLVRYLITLPVLLAVIFQGSSVYGQVTLTPGSGEQGAPIQYSVLPVAGYTSDIGLFGGGLFQRINYGSKPYKPFLSRLQVDMIGSFRGELQAQAAYEHTQAFNGRVRSRLSMNLFRSSISHFFGLGNNAPYSEDLYNQDYFFFKNQNISLGWRVRKVITEYGFNGTLELFSDLEASFFKTTSIDENSIFATFQERQQQEFTGWTNMAGFGIIADDRDSEFNPTEGYRYEAGMSFSHPLLASEYRFASFWGELRNYVEILPGVVLAHKLRGEAVTGSTPFWELSTLGHQAGLRGYHEDRFRGDRSILNIFEARTWLFSILDEQIRFGSQLFWDTGRVFTDSDSGEFFNNWKHTFGVGGAISLFNPDFIMTGDLGFSEDTFRIYAGIGYNF</sequence>
<gene>
    <name evidence="4" type="ORF">DDZ15_05765</name>
</gene>
<dbReference type="RefSeq" id="WP_109646039.1">
    <property type="nucleotide sequence ID" value="NZ_QGGB01000005.1"/>
</dbReference>
<dbReference type="GO" id="GO:0019867">
    <property type="term" value="C:outer membrane"/>
    <property type="evidence" value="ECO:0007669"/>
    <property type="project" value="InterPro"/>
</dbReference>
<dbReference type="Pfam" id="PF01103">
    <property type="entry name" value="Omp85"/>
    <property type="match status" value="1"/>
</dbReference>
<dbReference type="Gene3D" id="2.40.160.50">
    <property type="entry name" value="membrane protein fhac: a member of the omp85/tpsb transporter family"/>
    <property type="match status" value="1"/>
</dbReference>
<feature type="domain" description="Bacterial surface antigen (D15)" evidence="3">
    <location>
        <begin position="109"/>
        <end position="391"/>
    </location>
</feature>
<evidence type="ECO:0000313" key="4">
    <source>
        <dbReference type="EMBL" id="PWN06779.1"/>
    </source>
</evidence>
<dbReference type="EMBL" id="QGGB01000005">
    <property type="protein sequence ID" value="PWN06779.1"/>
    <property type="molecule type" value="Genomic_DNA"/>
</dbReference>
<comment type="caution">
    <text evidence="4">The sequence shown here is derived from an EMBL/GenBank/DDBJ whole genome shotgun (WGS) entry which is preliminary data.</text>
</comment>